<keyword evidence="1" id="KW-0472">Membrane</keyword>
<dbReference type="STRING" id="457570.Nther_2189"/>
<dbReference type="EMBL" id="CP001034">
    <property type="protein sequence ID" value="ACB85755.1"/>
    <property type="molecule type" value="Genomic_DNA"/>
</dbReference>
<feature type="transmembrane region" description="Helical" evidence="1">
    <location>
        <begin position="417"/>
        <end position="441"/>
    </location>
</feature>
<protein>
    <recommendedName>
        <fullName evidence="4">Citrate transporter</fullName>
    </recommendedName>
</protein>
<feature type="transmembrane region" description="Helical" evidence="1">
    <location>
        <begin position="269"/>
        <end position="287"/>
    </location>
</feature>
<feature type="transmembrane region" description="Helical" evidence="1">
    <location>
        <begin position="131"/>
        <end position="159"/>
    </location>
</feature>
<dbReference type="HOGENOM" id="CLU_613674_0_0_9"/>
<evidence type="ECO:0000256" key="1">
    <source>
        <dbReference type="SAM" id="Phobius"/>
    </source>
</evidence>
<organism evidence="2 3">
    <name type="scientific">Natranaerobius thermophilus (strain ATCC BAA-1301 / DSM 18059 / JW/NM-WN-LF)</name>
    <dbReference type="NCBI Taxonomy" id="457570"/>
    <lineage>
        <taxon>Bacteria</taxon>
        <taxon>Bacillati</taxon>
        <taxon>Bacillota</taxon>
        <taxon>Clostridia</taxon>
        <taxon>Natranaerobiales</taxon>
        <taxon>Natranaerobiaceae</taxon>
        <taxon>Natranaerobius</taxon>
    </lineage>
</organism>
<feature type="transmembrane region" description="Helical" evidence="1">
    <location>
        <begin position="20"/>
        <end position="53"/>
    </location>
</feature>
<feature type="transmembrane region" description="Helical" evidence="1">
    <location>
        <begin position="180"/>
        <end position="199"/>
    </location>
</feature>
<sequence>MRGILTKYNKTIEHLKRILYLGIITTYIGGVFVYPELHILTSAFCLFALIIFLPSVRGITLGLSLSFIVLGILVLLGEGAPLVSYFSSLRRMANILTMVTLIKVLGIPMDLGGYSSEIKSFVNREIKGEGFLYIIATVIAYMIGVSIVVASVPVVYYTIERAVRSVSRTPEKFLSMAIKRGLFLALLWTPASPLMAVSLDASGASWANVFFPCIVVSILGLLLALIIYRPGRSTETSNTITESQASHLASYQFESESQQGTLSIFASSLIKKLIIILFSLILILVFLEALLPFGMLDLVIVVAIIFAGGWSLALNQGRAFYIKSKELFYDSLPNYGQQVVLFLGAGFFAGAIGESDQLMANFLEIIISGTGTVGILYLIPVLIILLAITGIHPLITITVLGEGLGALGNAVPVSYLGFAFVLGGALALLISPFSAATLITAELVHRTPFKVGVVWNGLFGIYVLIIGLLALTYWVVV</sequence>
<dbReference type="RefSeq" id="WP_012448607.1">
    <property type="nucleotide sequence ID" value="NC_010718.1"/>
</dbReference>
<accession>B2A7Y3</accession>
<evidence type="ECO:0000313" key="2">
    <source>
        <dbReference type="EMBL" id="ACB85755.1"/>
    </source>
</evidence>
<feature type="transmembrane region" description="Helical" evidence="1">
    <location>
        <begin position="59"/>
        <end position="80"/>
    </location>
</feature>
<name>B2A7Y3_NATTJ</name>
<feature type="transmembrane region" description="Helical" evidence="1">
    <location>
        <begin position="453"/>
        <end position="476"/>
    </location>
</feature>
<dbReference type="InParanoid" id="B2A7Y3"/>
<keyword evidence="3" id="KW-1185">Reference proteome</keyword>
<feature type="transmembrane region" description="Helical" evidence="1">
    <location>
        <begin position="293"/>
        <end position="314"/>
    </location>
</feature>
<proteinExistence type="predicted"/>
<dbReference type="eggNOG" id="COG3069">
    <property type="taxonomic scope" value="Bacteria"/>
</dbReference>
<dbReference type="KEGG" id="nth:Nther_2189"/>
<evidence type="ECO:0008006" key="4">
    <source>
        <dbReference type="Google" id="ProtNLM"/>
    </source>
</evidence>
<dbReference type="Proteomes" id="UP000001683">
    <property type="component" value="Chromosome"/>
</dbReference>
<reference evidence="2 3" key="2">
    <citation type="journal article" date="2011" name="J. Bacteriol.">
        <title>Complete genome sequence of the anaerobic, halophilic alkalithermophile Natranaerobius thermophilus JW/NM-WN-LF.</title>
        <authorList>
            <person name="Zhao B."/>
            <person name="Mesbah N.M."/>
            <person name="Dalin E."/>
            <person name="Goodwin L."/>
            <person name="Nolan M."/>
            <person name="Pitluck S."/>
            <person name="Chertkov O."/>
            <person name="Brettin T.S."/>
            <person name="Han J."/>
            <person name="Larimer F.W."/>
            <person name="Land M.L."/>
            <person name="Hauser L."/>
            <person name="Kyrpides N."/>
            <person name="Wiegel J."/>
        </authorList>
    </citation>
    <scope>NUCLEOTIDE SEQUENCE [LARGE SCALE GENOMIC DNA]</scope>
    <source>
        <strain evidence="3">ATCC BAA-1301 / DSM 18059 / JW/NM-WN-LF</strain>
    </source>
</reference>
<feature type="transmembrane region" description="Helical" evidence="1">
    <location>
        <begin position="365"/>
        <end position="387"/>
    </location>
</feature>
<keyword evidence="1" id="KW-0812">Transmembrane</keyword>
<keyword evidence="1" id="KW-1133">Transmembrane helix</keyword>
<feature type="transmembrane region" description="Helical" evidence="1">
    <location>
        <begin position="92"/>
        <end position="111"/>
    </location>
</feature>
<reference evidence="2 3" key="1">
    <citation type="submission" date="2008-04" db="EMBL/GenBank/DDBJ databases">
        <title>Complete sequence of chromosome of Natranaerobius thermophilus JW/NM-WN-LF.</title>
        <authorList>
            <consortium name="US DOE Joint Genome Institute"/>
            <person name="Copeland A."/>
            <person name="Lucas S."/>
            <person name="Lapidus A."/>
            <person name="Glavina del Rio T."/>
            <person name="Dalin E."/>
            <person name="Tice H."/>
            <person name="Bruce D."/>
            <person name="Goodwin L."/>
            <person name="Pitluck S."/>
            <person name="Chertkov O."/>
            <person name="Brettin T."/>
            <person name="Detter J.C."/>
            <person name="Han C."/>
            <person name="Kuske C.R."/>
            <person name="Schmutz J."/>
            <person name="Larimer F."/>
            <person name="Land M."/>
            <person name="Hauser L."/>
            <person name="Kyrpides N."/>
            <person name="Lykidis A."/>
            <person name="Mesbah N.M."/>
            <person name="Wiegel J."/>
        </authorList>
    </citation>
    <scope>NUCLEOTIDE SEQUENCE [LARGE SCALE GENOMIC DNA]</scope>
    <source>
        <strain evidence="3">ATCC BAA-1301 / DSM 18059 / JW/NM-WN-LF</strain>
    </source>
</reference>
<evidence type="ECO:0000313" key="3">
    <source>
        <dbReference type="Proteomes" id="UP000001683"/>
    </source>
</evidence>
<feature type="transmembrane region" description="Helical" evidence="1">
    <location>
        <begin position="205"/>
        <end position="228"/>
    </location>
</feature>
<gene>
    <name evidence="2" type="ordered locus">Nther_2189</name>
</gene>
<dbReference type="OrthoDB" id="3171527at2"/>
<dbReference type="AlphaFoldDB" id="B2A7Y3"/>